<evidence type="ECO:0008006" key="4">
    <source>
        <dbReference type="Google" id="ProtNLM"/>
    </source>
</evidence>
<dbReference type="HOGENOM" id="CLU_1101793_0_0_12"/>
<proteinExistence type="predicted"/>
<dbReference type="STRING" id="456481.LEPBI_I0648"/>
<reference evidence="2 3" key="1">
    <citation type="journal article" date="2008" name="PLoS ONE">
        <title>Genome sequence of the saprophyte Leptospira biflexa provides insights into the evolution of Leptospira and the pathogenesis of leptospirosis.</title>
        <authorList>
            <person name="Picardeau M."/>
            <person name="Bulach D.M."/>
            <person name="Bouchier C."/>
            <person name="Zuerner R.L."/>
            <person name="Zidane N."/>
            <person name="Wilson P.J."/>
            <person name="Creno S."/>
            <person name="Kuczek E.S."/>
            <person name="Bommezzadri S."/>
            <person name="Davis J.C."/>
            <person name="McGrath A."/>
            <person name="Johnson M.J."/>
            <person name="Boursaux-Eude C."/>
            <person name="Seemann T."/>
            <person name="Rouy Z."/>
            <person name="Coppel R.L."/>
            <person name="Rood J.I."/>
            <person name="Lajus A."/>
            <person name="Davies J.K."/>
            <person name="Medigue C."/>
            <person name="Adler B."/>
        </authorList>
    </citation>
    <scope>NUCLEOTIDE SEQUENCE [LARGE SCALE GENOMIC DNA]</scope>
    <source>
        <strain evidence="3">Patoc 1 / ATCC 23582 / Paris</strain>
    </source>
</reference>
<organism evidence="2 3">
    <name type="scientific">Leptospira biflexa serovar Patoc (strain Patoc 1 / ATCC 23582 / Paris)</name>
    <dbReference type="NCBI Taxonomy" id="456481"/>
    <lineage>
        <taxon>Bacteria</taxon>
        <taxon>Pseudomonadati</taxon>
        <taxon>Spirochaetota</taxon>
        <taxon>Spirochaetia</taxon>
        <taxon>Leptospirales</taxon>
        <taxon>Leptospiraceae</taxon>
        <taxon>Leptospira</taxon>
    </lineage>
</organism>
<evidence type="ECO:0000256" key="1">
    <source>
        <dbReference type="SAM" id="MobiDB-lite"/>
    </source>
</evidence>
<sequence length="239" mass="25447">MDGMLRLISIFLVLSSFFWGCGLKNENKAEVSIFPDGEPSLYFLGEVDSDITTSCGQATPATASTGTTGTTPGSTGSTGSTTNNTRFTVISQLIFKTKETLNLRFTYDSTQIQGKIDPQQGFVLAGGLFGKTVQGTQGTVEWFNQGINIDTALQSAQQISFFNLEITLNGTYSTSASSTTNILNSCNTLDGVNCTSGTSTTQCFTNDNRTCLVQNTTSDAKSVIIRGTLKCNAPNIVPQ</sequence>
<gene>
    <name evidence="2" type="ordered locus">LEPBI_I0648</name>
</gene>
<name>B0SKM4_LEPBP</name>
<protein>
    <recommendedName>
        <fullName evidence="4">Lipoprotein</fullName>
    </recommendedName>
</protein>
<accession>B0SKM4</accession>
<dbReference type="KEGG" id="lbi:LEPBI_I0648"/>
<keyword evidence="3" id="KW-1185">Reference proteome</keyword>
<feature type="region of interest" description="Disordered" evidence="1">
    <location>
        <begin position="55"/>
        <end position="82"/>
    </location>
</feature>
<dbReference type="EMBL" id="CP000786">
    <property type="protein sequence ID" value="ABZ96781.1"/>
    <property type="molecule type" value="Genomic_DNA"/>
</dbReference>
<evidence type="ECO:0000313" key="2">
    <source>
        <dbReference type="EMBL" id="ABZ96781.1"/>
    </source>
</evidence>
<dbReference type="Proteomes" id="UP000001847">
    <property type="component" value="Chromosome I"/>
</dbReference>
<dbReference type="NCBIfam" id="NF047807">
    <property type="entry name" value="LIC10920_lipo"/>
    <property type="match status" value="1"/>
</dbReference>
<dbReference type="AlphaFoldDB" id="B0SKM4"/>
<feature type="compositionally biased region" description="Low complexity" evidence="1">
    <location>
        <begin position="59"/>
        <end position="82"/>
    </location>
</feature>
<evidence type="ECO:0000313" key="3">
    <source>
        <dbReference type="Proteomes" id="UP000001847"/>
    </source>
</evidence>